<organism evidence="1 2">
    <name type="scientific">Leptospira weilii serovar Ranarum str. ICFT</name>
    <dbReference type="NCBI Taxonomy" id="1218598"/>
    <lineage>
        <taxon>Bacteria</taxon>
        <taxon>Pseudomonadati</taxon>
        <taxon>Spirochaetota</taxon>
        <taxon>Spirochaetia</taxon>
        <taxon>Leptospirales</taxon>
        <taxon>Leptospiraceae</taxon>
        <taxon>Leptospira</taxon>
    </lineage>
</organism>
<dbReference type="EMBL" id="AOHC02000038">
    <property type="protein sequence ID" value="EMY77158.1"/>
    <property type="molecule type" value="Genomic_DNA"/>
</dbReference>
<accession>N1WMX0</accession>
<sequence length="47" mass="5477">MEKKTYFETMEMRMKPFPTIGNFVGIPTKTNDPLLSFKGRYNETISS</sequence>
<gene>
    <name evidence="1" type="ORF">LEP1GSC060_2069</name>
</gene>
<dbReference type="Proteomes" id="UP000012313">
    <property type="component" value="Unassembled WGS sequence"/>
</dbReference>
<protein>
    <submittedName>
        <fullName evidence="1">Uncharacterized protein</fullName>
    </submittedName>
</protein>
<proteinExistence type="predicted"/>
<keyword evidence="2" id="KW-1185">Reference proteome</keyword>
<reference evidence="1" key="1">
    <citation type="submission" date="2013-03" db="EMBL/GenBank/DDBJ databases">
        <authorList>
            <person name="Harkins D.M."/>
            <person name="Durkin A.S."/>
            <person name="Brinkac L.M."/>
            <person name="Haft D.H."/>
            <person name="Selengut J.D."/>
            <person name="Sanka R."/>
            <person name="DePew J."/>
            <person name="Purushe J."/>
            <person name="Hartskeerl R.A."/>
            <person name="Ahmed A."/>
            <person name="van der Linden H."/>
            <person name="Goris M.G.A."/>
            <person name="Vinetz J.M."/>
            <person name="Sutton G.G."/>
            <person name="Nierman W.C."/>
            <person name="Fouts D.E."/>
        </authorList>
    </citation>
    <scope>NUCLEOTIDE SEQUENCE [LARGE SCALE GENOMIC DNA]</scope>
    <source>
        <strain evidence="1">ICFT</strain>
    </source>
</reference>
<dbReference type="AlphaFoldDB" id="N1WMX0"/>
<dbReference type="STRING" id="1218598.LEP1GSC060_2069"/>
<evidence type="ECO:0000313" key="2">
    <source>
        <dbReference type="Proteomes" id="UP000012313"/>
    </source>
</evidence>
<evidence type="ECO:0000313" key="1">
    <source>
        <dbReference type="EMBL" id="EMY77158.1"/>
    </source>
</evidence>
<comment type="caution">
    <text evidence="1">The sequence shown here is derived from an EMBL/GenBank/DDBJ whole genome shotgun (WGS) entry which is preliminary data.</text>
</comment>
<name>N1WMX0_9LEPT</name>